<sequence length="851" mass="93622">MTDLLAVPLKKASEVSLIQPLRTIIASTFSTADKREGDQFREAIEELNTLRSNAAWKTLDKHESSLETLCRYHDQVASLEAKIPPGEVNIQFKWKDAFDRGSLFGARLNLTIPSFSYERVCVLFNIAALQTQIAAAQNRQHDEGLKVATKYMQSASGIFNYLKGSVLAAIQREPTPDLNPDTLAALSALCLAQAQELIVFKATQDRMKSGSLAKVCAGTEELYAEALKLMQKESCKAIWEKEWLPLVAGKQGAFHGLTEMHQGAVCEQKKAIGEQISRLQFALDLLKQAQSRSGVTGFFAEDIARIERSLQSARKDNDFIYHERVPDPKLLEPIQKMSVAKPTPMKEQLSTNFTDLFAALVPVQVIQACVQFDLRKAEIVNQEVGKVKEATQLLNGVLVSLNLPAALEDSSGQAIPQSLREKAAAVREGGGVEYLRTKMAEMPELLQRNLEILNECERLLQEEGDSDIQLRSQFGTRWTRMESAKLTEPFQNNAKKYREIVNNAMRADETVKTKFQSHESGMELLSRSEAELESQMISGGGGGSVAGQGASTLRRLMDQVDALKAEREVLESELRNATVNMRPVFVNALSQEGSIQEQAISVEKLGEVYGPLQKEVKDSLERQEQLIAEIKSAHEAFVAERGGGSGGARESQLKDLAAAHDAFVELKQNLTEGAKFYNDLTHLLLTFQNKISDFCFARKTEKEELMKDLTSSLAKTNIGETPKQPAHLQANSPKPPPPARPPPPKIGTTPHPQPPTTTAPSAPSSALPYPVQFNATMPVPFSHAPYPYAPPPMPGGYNPYAPQPGGYSGFTPQQAYPQQPGGYPGGYPQQQPGYPPQAYPGYPGYYPPSSQ</sequence>
<evidence type="ECO:0000256" key="2">
    <source>
        <dbReference type="SAM" id="MobiDB-lite"/>
    </source>
</evidence>
<feature type="region of interest" description="Disordered" evidence="2">
    <location>
        <begin position="786"/>
        <end position="851"/>
    </location>
</feature>
<dbReference type="PANTHER" id="PTHR23030">
    <property type="entry name" value="PCD6 INTERACTING PROTEIN-RELATED"/>
    <property type="match status" value="1"/>
</dbReference>
<name>A0A7R8W1C1_9CRUS</name>
<dbReference type="CDD" id="cd09240">
    <property type="entry name" value="BRO1_Alix"/>
    <property type="match status" value="1"/>
</dbReference>
<dbReference type="Gene3D" id="1.20.120.560">
    <property type="entry name" value="alix/aip1 in complex with the ypdl late domain"/>
    <property type="match status" value="1"/>
</dbReference>
<dbReference type="Gene3D" id="1.20.140.50">
    <property type="entry name" value="alix/aip1 like domains"/>
    <property type="match status" value="1"/>
</dbReference>
<proteinExistence type="predicted"/>
<reference evidence="3" key="1">
    <citation type="submission" date="2020-11" db="EMBL/GenBank/DDBJ databases">
        <authorList>
            <person name="Tran Van P."/>
        </authorList>
    </citation>
    <scope>NUCLEOTIDE SEQUENCE</scope>
</reference>
<keyword evidence="1" id="KW-0175">Coiled coil</keyword>
<protein>
    <submittedName>
        <fullName evidence="3">Uncharacterized protein</fullName>
    </submittedName>
</protein>
<dbReference type="EMBL" id="OB660120">
    <property type="protein sequence ID" value="CAD7222904.1"/>
    <property type="molecule type" value="Genomic_DNA"/>
</dbReference>
<feature type="compositionally biased region" description="Low complexity" evidence="2">
    <location>
        <begin position="839"/>
        <end position="851"/>
    </location>
</feature>
<evidence type="ECO:0000256" key="1">
    <source>
        <dbReference type="SAM" id="Coils"/>
    </source>
</evidence>
<dbReference type="Pfam" id="PF13949">
    <property type="entry name" value="ALIX_LYPXL_bnd"/>
    <property type="match status" value="1"/>
</dbReference>
<accession>A0A7R8W1C1</accession>
<dbReference type="InterPro" id="IPR038499">
    <property type="entry name" value="BRO1_sf"/>
</dbReference>
<feature type="compositionally biased region" description="Low complexity" evidence="2">
    <location>
        <begin position="758"/>
        <end position="767"/>
    </location>
</feature>
<feature type="coiled-coil region" evidence="1">
    <location>
        <begin position="553"/>
        <end position="580"/>
    </location>
</feature>
<dbReference type="OrthoDB" id="2141925at2759"/>
<gene>
    <name evidence="3" type="ORF">CTOB1V02_LOCUS900</name>
</gene>
<dbReference type="PANTHER" id="PTHR23030:SF39">
    <property type="entry name" value="PROGRAMMED CELL DEATH 6-INTERACTING PROTEIN"/>
    <property type="match status" value="1"/>
</dbReference>
<dbReference type="Pfam" id="PF03097">
    <property type="entry name" value="BRO1"/>
    <property type="match status" value="1"/>
</dbReference>
<dbReference type="Gene3D" id="1.25.40.280">
    <property type="entry name" value="alix/aip1 like domains"/>
    <property type="match status" value="1"/>
</dbReference>
<dbReference type="SMART" id="SM01041">
    <property type="entry name" value="BRO1"/>
    <property type="match status" value="1"/>
</dbReference>
<dbReference type="InterPro" id="IPR004328">
    <property type="entry name" value="BRO1_dom"/>
</dbReference>
<dbReference type="InterPro" id="IPR025304">
    <property type="entry name" value="ALIX_V_dom"/>
</dbReference>
<dbReference type="GO" id="GO:0005768">
    <property type="term" value="C:endosome"/>
    <property type="evidence" value="ECO:0007669"/>
    <property type="project" value="TreeGrafter"/>
</dbReference>
<dbReference type="FunFam" id="1.25.40.280:FF:000001">
    <property type="entry name" value="programmed cell death 6-interacting protein-like isoform X1"/>
    <property type="match status" value="1"/>
</dbReference>
<feature type="region of interest" description="Disordered" evidence="2">
    <location>
        <begin position="717"/>
        <end position="767"/>
    </location>
</feature>
<dbReference type="AlphaFoldDB" id="A0A7R8W1C1"/>
<dbReference type="PROSITE" id="PS51180">
    <property type="entry name" value="BRO1"/>
    <property type="match status" value="1"/>
</dbReference>
<organism evidence="3">
    <name type="scientific">Cyprideis torosa</name>
    <dbReference type="NCBI Taxonomy" id="163714"/>
    <lineage>
        <taxon>Eukaryota</taxon>
        <taxon>Metazoa</taxon>
        <taxon>Ecdysozoa</taxon>
        <taxon>Arthropoda</taxon>
        <taxon>Crustacea</taxon>
        <taxon>Oligostraca</taxon>
        <taxon>Ostracoda</taxon>
        <taxon>Podocopa</taxon>
        <taxon>Podocopida</taxon>
        <taxon>Cytherocopina</taxon>
        <taxon>Cytheroidea</taxon>
        <taxon>Cytherideidae</taxon>
        <taxon>Cyprideis</taxon>
    </lineage>
</organism>
<evidence type="ECO:0000313" key="3">
    <source>
        <dbReference type="EMBL" id="CAD7222904.1"/>
    </source>
</evidence>
<feature type="compositionally biased region" description="Low complexity" evidence="2">
    <location>
        <begin position="812"/>
        <end position="832"/>
    </location>
</feature>
<dbReference type="GO" id="GO:0000281">
    <property type="term" value="P:mitotic cytokinesis"/>
    <property type="evidence" value="ECO:0007669"/>
    <property type="project" value="TreeGrafter"/>
</dbReference>
<feature type="compositionally biased region" description="Pro residues" evidence="2">
    <location>
        <begin position="733"/>
        <end position="757"/>
    </location>
</feature>